<evidence type="ECO:0000313" key="2">
    <source>
        <dbReference type="EMBL" id="THH29693.1"/>
    </source>
</evidence>
<dbReference type="Proteomes" id="UP000308730">
    <property type="component" value="Unassembled WGS sequence"/>
</dbReference>
<keyword evidence="3" id="KW-1185">Reference proteome</keyword>
<evidence type="ECO:0000313" key="3">
    <source>
        <dbReference type="Proteomes" id="UP000308730"/>
    </source>
</evidence>
<dbReference type="AlphaFoldDB" id="A0A4V3XIL8"/>
<sequence>MRRTDEENDEENGYENKYEEDGDEEDSAGDHGWSNTDELAGGNLVLNYFLWEELAKIELES</sequence>
<dbReference type="EMBL" id="SGPM01000112">
    <property type="protein sequence ID" value="THH29693.1"/>
    <property type="molecule type" value="Genomic_DNA"/>
</dbReference>
<feature type="compositionally biased region" description="Acidic residues" evidence="1">
    <location>
        <begin position="1"/>
        <end position="13"/>
    </location>
</feature>
<accession>A0A4V3XIL8</accession>
<protein>
    <submittedName>
        <fullName evidence="2">Uncharacterized protein</fullName>
    </submittedName>
</protein>
<organism evidence="2 3">
    <name type="scientific">Antrodiella citrinella</name>
    <dbReference type="NCBI Taxonomy" id="2447956"/>
    <lineage>
        <taxon>Eukaryota</taxon>
        <taxon>Fungi</taxon>
        <taxon>Dikarya</taxon>
        <taxon>Basidiomycota</taxon>
        <taxon>Agaricomycotina</taxon>
        <taxon>Agaricomycetes</taxon>
        <taxon>Polyporales</taxon>
        <taxon>Steccherinaceae</taxon>
        <taxon>Antrodiella</taxon>
    </lineage>
</organism>
<comment type="caution">
    <text evidence="2">The sequence shown here is derived from an EMBL/GenBank/DDBJ whole genome shotgun (WGS) entry which is preliminary data.</text>
</comment>
<proteinExistence type="predicted"/>
<reference evidence="2 3" key="1">
    <citation type="submission" date="2019-02" db="EMBL/GenBank/DDBJ databases">
        <title>Genome sequencing of the rare red list fungi Antrodiella citrinella (Flaviporus citrinellus).</title>
        <authorList>
            <person name="Buettner E."/>
            <person name="Kellner H."/>
        </authorList>
    </citation>
    <scope>NUCLEOTIDE SEQUENCE [LARGE SCALE GENOMIC DNA]</scope>
    <source>
        <strain evidence="2 3">DSM 108506</strain>
    </source>
</reference>
<feature type="region of interest" description="Disordered" evidence="1">
    <location>
        <begin position="1"/>
        <end position="39"/>
    </location>
</feature>
<name>A0A4V3XIL8_9APHY</name>
<evidence type="ECO:0000256" key="1">
    <source>
        <dbReference type="SAM" id="MobiDB-lite"/>
    </source>
</evidence>
<gene>
    <name evidence="2" type="ORF">EUX98_g4506</name>
</gene>